<keyword evidence="4 7" id="KW-0812">Transmembrane</keyword>
<dbReference type="CDD" id="cd17321">
    <property type="entry name" value="MFS_MMR_MDR_like"/>
    <property type="match status" value="1"/>
</dbReference>
<dbReference type="InterPro" id="IPR011701">
    <property type="entry name" value="MFS"/>
</dbReference>
<dbReference type="PRINTS" id="PR01036">
    <property type="entry name" value="TCRTETB"/>
</dbReference>
<dbReference type="Proteomes" id="UP000321332">
    <property type="component" value="Chromosome"/>
</dbReference>
<dbReference type="GO" id="GO:0005886">
    <property type="term" value="C:plasma membrane"/>
    <property type="evidence" value="ECO:0007669"/>
    <property type="project" value="UniProtKB-SubCell"/>
</dbReference>
<evidence type="ECO:0000259" key="8">
    <source>
        <dbReference type="PROSITE" id="PS50850"/>
    </source>
</evidence>
<dbReference type="RefSeq" id="WP_014974978.1">
    <property type="nucleotide sequence ID" value="NZ_CP042374.1"/>
</dbReference>
<feature type="transmembrane region" description="Helical" evidence="7">
    <location>
        <begin position="158"/>
        <end position="180"/>
    </location>
</feature>
<dbReference type="NCBIfam" id="TIGR00711">
    <property type="entry name" value="efflux_EmrB"/>
    <property type="match status" value="1"/>
</dbReference>
<feature type="transmembrane region" description="Helical" evidence="7">
    <location>
        <begin position="192"/>
        <end position="213"/>
    </location>
</feature>
<dbReference type="InterPro" id="IPR004638">
    <property type="entry name" value="EmrB-like"/>
</dbReference>
<protein>
    <submittedName>
        <fullName evidence="9">MFS transporter</fullName>
    </submittedName>
</protein>
<evidence type="ECO:0000256" key="7">
    <source>
        <dbReference type="SAM" id="Phobius"/>
    </source>
</evidence>
<dbReference type="GeneID" id="61187185"/>
<dbReference type="Gene3D" id="1.20.1250.20">
    <property type="entry name" value="MFS general substrate transporter like domains"/>
    <property type="match status" value="1"/>
</dbReference>
<dbReference type="PROSITE" id="PS50850">
    <property type="entry name" value="MFS"/>
    <property type="match status" value="1"/>
</dbReference>
<sequence>MKTKYLTTLFVLGIFICMLDTTIMNVSLPNISEHLHVGLDELSWALNVYLILFAALTIPLTRLAEVLGSHRWFLIGVALFGTGSVISACAFGLNVLLVGRAIQSIGAALVFPLSMTLGISLVPVSRRTGMIAILGITQGISAALGPTVGGVVTQFLGWRWIFLINVPLTVIMIVLGLANLKIKNEVQHRQPLDVLGAVFSIVFLSTLSLGMMQGRVWGWYSWLTISCFAISVITFICFLVTERRSSNPMVPLELFNNRTFTIASLIIVLSNLFLAATTVILPNYFINIQGYDDLRASLLIAPISFAIFVVSPISGFARDHIRSSWLLMMGFAFMAAGFAWLAYGALAYQWSALVAGLIVGIGYGLITGPILVIAAGSFQDKLLTASQSVTGVLRQVGTMLSVAIFVTGLYVNLDVARKESADYAHQKIEKTQMPEPQKKVVIQKIDKNMNKSQFEPTNTKKLPEALANSVSDIEQHVVVGLRHGFEKLYIFSLPFILLGVVVSAFLKDKKF</sequence>
<dbReference type="GO" id="GO:0022857">
    <property type="term" value="F:transmembrane transporter activity"/>
    <property type="evidence" value="ECO:0007669"/>
    <property type="project" value="InterPro"/>
</dbReference>
<keyword evidence="3" id="KW-1003">Cell membrane</keyword>
<dbReference type="PANTHER" id="PTHR42718">
    <property type="entry name" value="MAJOR FACILITATOR SUPERFAMILY MULTIDRUG TRANSPORTER MFSC"/>
    <property type="match status" value="1"/>
</dbReference>
<dbReference type="Pfam" id="PF07690">
    <property type="entry name" value="MFS_1"/>
    <property type="match status" value="1"/>
</dbReference>
<dbReference type="OMA" id="WVMTAYL"/>
<organism evidence="9 10">
    <name type="scientific">Leuconostoc carnosum</name>
    <dbReference type="NCBI Taxonomy" id="1252"/>
    <lineage>
        <taxon>Bacteria</taxon>
        <taxon>Bacillati</taxon>
        <taxon>Bacillota</taxon>
        <taxon>Bacilli</taxon>
        <taxon>Lactobacillales</taxon>
        <taxon>Lactobacillaceae</taxon>
        <taxon>Leuconostoc</taxon>
    </lineage>
</organism>
<feature type="transmembrane region" description="Helical" evidence="7">
    <location>
        <begin position="105"/>
        <end position="124"/>
    </location>
</feature>
<evidence type="ECO:0000256" key="5">
    <source>
        <dbReference type="ARBA" id="ARBA00022989"/>
    </source>
</evidence>
<evidence type="ECO:0000313" key="10">
    <source>
        <dbReference type="Proteomes" id="UP000321332"/>
    </source>
</evidence>
<feature type="transmembrane region" description="Helical" evidence="7">
    <location>
        <begin position="488"/>
        <end position="506"/>
    </location>
</feature>
<dbReference type="EMBL" id="CP042374">
    <property type="protein sequence ID" value="QEA33605.1"/>
    <property type="molecule type" value="Genomic_DNA"/>
</dbReference>
<proteinExistence type="predicted"/>
<evidence type="ECO:0000256" key="4">
    <source>
        <dbReference type="ARBA" id="ARBA00022692"/>
    </source>
</evidence>
<feature type="transmembrane region" description="Helical" evidence="7">
    <location>
        <begin position="396"/>
        <end position="413"/>
    </location>
</feature>
<feature type="transmembrane region" description="Helical" evidence="7">
    <location>
        <begin position="262"/>
        <end position="286"/>
    </location>
</feature>
<keyword evidence="5 7" id="KW-1133">Transmembrane helix</keyword>
<feature type="transmembrane region" description="Helical" evidence="7">
    <location>
        <begin position="72"/>
        <end position="93"/>
    </location>
</feature>
<reference evidence="9 10" key="1">
    <citation type="submission" date="2019-06" db="EMBL/GenBank/DDBJ databases">
        <title>Genome analyses of bacteria isolated from kimchi.</title>
        <authorList>
            <person name="Lee S."/>
            <person name="Ahn S."/>
            <person name="Roh S."/>
        </authorList>
    </citation>
    <scope>NUCLEOTIDE SEQUENCE [LARGE SCALE GENOMIC DNA]</scope>
    <source>
        <strain evidence="9 10">CBA3620</strain>
    </source>
</reference>
<keyword evidence="2" id="KW-0813">Transport</keyword>
<feature type="transmembrane region" description="Helical" evidence="7">
    <location>
        <begin position="219"/>
        <end position="241"/>
    </location>
</feature>
<accession>A0AAE6M263</accession>
<dbReference type="InterPro" id="IPR020846">
    <property type="entry name" value="MFS_dom"/>
</dbReference>
<keyword evidence="6 7" id="KW-0472">Membrane</keyword>
<dbReference type="InterPro" id="IPR036259">
    <property type="entry name" value="MFS_trans_sf"/>
</dbReference>
<dbReference type="SUPFAM" id="SSF103473">
    <property type="entry name" value="MFS general substrate transporter"/>
    <property type="match status" value="1"/>
</dbReference>
<evidence type="ECO:0000256" key="3">
    <source>
        <dbReference type="ARBA" id="ARBA00022475"/>
    </source>
</evidence>
<feature type="transmembrane region" description="Helical" evidence="7">
    <location>
        <begin position="41"/>
        <end position="60"/>
    </location>
</feature>
<dbReference type="AlphaFoldDB" id="A0AAE6M263"/>
<feature type="transmembrane region" description="Helical" evidence="7">
    <location>
        <begin position="131"/>
        <end position="152"/>
    </location>
</feature>
<comment type="subcellular location">
    <subcellularLocation>
        <location evidence="1">Cell membrane</location>
        <topology evidence="1">Multi-pass membrane protein</topology>
    </subcellularLocation>
</comment>
<name>A0AAE6M263_LEUCA</name>
<evidence type="ECO:0000256" key="2">
    <source>
        <dbReference type="ARBA" id="ARBA00022448"/>
    </source>
</evidence>
<feature type="transmembrane region" description="Helical" evidence="7">
    <location>
        <begin position="352"/>
        <end position="375"/>
    </location>
</feature>
<feature type="transmembrane region" description="Helical" evidence="7">
    <location>
        <begin position="324"/>
        <end position="346"/>
    </location>
</feature>
<evidence type="ECO:0000256" key="6">
    <source>
        <dbReference type="ARBA" id="ARBA00023136"/>
    </source>
</evidence>
<dbReference type="Gene3D" id="1.20.1720.10">
    <property type="entry name" value="Multidrug resistance protein D"/>
    <property type="match status" value="1"/>
</dbReference>
<dbReference type="PANTHER" id="PTHR42718:SF46">
    <property type="entry name" value="BLR6921 PROTEIN"/>
    <property type="match status" value="1"/>
</dbReference>
<evidence type="ECO:0000256" key="1">
    <source>
        <dbReference type="ARBA" id="ARBA00004651"/>
    </source>
</evidence>
<feature type="transmembrane region" description="Helical" evidence="7">
    <location>
        <begin position="298"/>
        <end position="317"/>
    </location>
</feature>
<evidence type="ECO:0000313" key="9">
    <source>
        <dbReference type="EMBL" id="QEA33605.1"/>
    </source>
</evidence>
<feature type="domain" description="Major facilitator superfamily (MFS) profile" evidence="8">
    <location>
        <begin position="6"/>
        <end position="511"/>
    </location>
</feature>
<gene>
    <name evidence="9" type="ORF">FGL89_05450</name>
</gene>